<name>A0A1L8MKF9_9STRE</name>
<dbReference type="Proteomes" id="UP000182015">
    <property type="component" value="Unassembled WGS sequence"/>
</dbReference>
<feature type="transmembrane region" description="Helical" evidence="1">
    <location>
        <begin position="6"/>
        <end position="25"/>
    </location>
</feature>
<keyword evidence="3" id="KW-1185">Reference proteome</keyword>
<keyword evidence="1" id="KW-0472">Membrane</keyword>
<reference evidence="3" key="1">
    <citation type="submission" date="2016-06" db="EMBL/GenBank/DDBJ databases">
        <authorList>
            <person name="de Vries S.P.W."/>
            <person name="Hadjirin N.F."/>
            <person name="Lay E.M."/>
            <person name="Zadoks R.N."/>
            <person name="Peacock S.J."/>
            <person name="Parkhill J."/>
            <person name="Grant A.J."/>
            <person name="Mcdougall S."/>
            <person name="Holmes M.A."/>
        </authorList>
    </citation>
    <scope>NUCLEOTIDE SEQUENCE [LARGE SCALE GENOMIC DNA]</scope>
    <source>
        <strain evidence="3">NZ1587</strain>
    </source>
</reference>
<organism evidence="2 3">
    <name type="scientific">Streptococcus bovimastitidis</name>
    <dbReference type="NCBI Taxonomy" id="1856638"/>
    <lineage>
        <taxon>Bacteria</taxon>
        <taxon>Bacillati</taxon>
        <taxon>Bacillota</taxon>
        <taxon>Bacilli</taxon>
        <taxon>Lactobacillales</taxon>
        <taxon>Streptococcaceae</taxon>
        <taxon>Streptococcus</taxon>
    </lineage>
</organism>
<sequence length="133" mass="15713">MILTVVLMTLMMWYTSMVVQGFAYLRKKGINMSMNSHLALPFVMLKFHLNVFKNNKQKDRFKYLLIYVTNYKITIIFLAELILENIAMFEAVGYSPYISERKQEEKVSIIEKIRKLIKLPETENSFEEILSMA</sequence>
<gene>
    <name evidence="2" type="ORF">A9Q68_08670</name>
</gene>
<keyword evidence="1" id="KW-0812">Transmembrane</keyword>
<evidence type="ECO:0000313" key="2">
    <source>
        <dbReference type="EMBL" id="OJF71260.1"/>
    </source>
</evidence>
<dbReference type="AlphaFoldDB" id="A0A1L8MKF9"/>
<protein>
    <submittedName>
        <fullName evidence="2">Uncharacterized protein</fullName>
    </submittedName>
</protein>
<accession>A0A1L8MKF9</accession>
<dbReference type="EMBL" id="LZDD01000003">
    <property type="protein sequence ID" value="OJF71260.1"/>
    <property type="molecule type" value="Genomic_DNA"/>
</dbReference>
<proteinExistence type="predicted"/>
<feature type="transmembrane region" description="Helical" evidence="1">
    <location>
        <begin position="63"/>
        <end position="83"/>
    </location>
</feature>
<evidence type="ECO:0000313" key="3">
    <source>
        <dbReference type="Proteomes" id="UP000182015"/>
    </source>
</evidence>
<comment type="caution">
    <text evidence="2">The sequence shown here is derived from an EMBL/GenBank/DDBJ whole genome shotgun (WGS) entry which is preliminary data.</text>
</comment>
<dbReference type="RefSeq" id="WP_071794323.1">
    <property type="nucleotide sequence ID" value="NZ_LZDD01000003.1"/>
</dbReference>
<evidence type="ECO:0000256" key="1">
    <source>
        <dbReference type="SAM" id="Phobius"/>
    </source>
</evidence>
<keyword evidence="1" id="KW-1133">Transmembrane helix</keyword>